<dbReference type="PANTHER" id="PTHR32234">
    <property type="entry name" value="THIOL:DISULFIDE INTERCHANGE PROTEIN DSBD"/>
    <property type="match status" value="1"/>
</dbReference>
<protein>
    <submittedName>
        <fullName evidence="9">Cytochrome c biosynthesis protein</fullName>
    </submittedName>
</protein>
<dbReference type="GO" id="GO:0045454">
    <property type="term" value="P:cell redox homeostasis"/>
    <property type="evidence" value="ECO:0007669"/>
    <property type="project" value="TreeGrafter"/>
</dbReference>
<dbReference type="Pfam" id="PF02683">
    <property type="entry name" value="DsbD_TM"/>
    <property type="match status" value="1"/>
</dbReference>
<feature type="transmembrane region" description="Helical" evidence="7">
    <location>
        <begin position="286"/>
        <end position="311"/>
    </location>
</feature>
<evidence type="ECO:0000259" key="8">
    <source>
        <dbReference type="PROSITE" id="PS51352"/>
    </source>
</evidence>
<dbReference type="InterPro" id="IPR013766">
    <property type="entry name" value="Thioredoxin_domain"/>
</dbReference>
<evidence type="ECO:0000313" key="10">
    <source>
        <dbReference type="Proteomes" id="UP000505077"/>
    </source>
</evidence>
<reference evidence="9 10" key="1">
    <citation type="journal article" date="2020" name="ISME J.">
        <title>Parallel Reductive Genome Evolution in Desulfovibrio Ectosymbionts Independently Acquired by Trichonympha Protists in the Termite Gut.</title>
        <authorList>
            <person name="Takeuchi M."/>
            <person name="Kuwahara H."/>
            <person name="Murakami T."/>
            <person name="Takahashi K."/>
            <person name="Kajitani R."/>
            <person name="Toyoda A."/>
            <person name="Itoh T."/>
            <person name="Ohkuma M."/>
            <person name="Hongoh Y."/>
        </authorList>
    </citation>
    <scope>NUCLEOTIDE SEQUENCE [LARGE SCALE GENOMIC DNA]</scope>
    <source>
        <strain evidence="9">ZnDsv-02</strain>
    </source>
</reference>
<evidence type="ECO:0000256" key="7">
    <source>
        <dbReference type="SAM" id="Phobius"/>
    </source>
</evidence>
<keyword evidence="2" id="KW-1003">Cell membrane</keyword>
<feature type="transmembrane region" description="Helical" evidence="7">
    <location>
        <begin position="331"/>
        <end position="353"/>
    </location>
</feature>
<gene>
    <name evidence="9" type="ORF">ZNDK_0077</name>
</gene>
<dbReference type="GO" id="GO:0015035">
    <property type="term" value="F:protein-disulfide reductase activity"/>
    <property type="evidence" value="ECO:0007669"/>
    <property type="project" value="TreeGrafter"/>
</dbReference>
<dbReference type="PROSITE" id="PS51352">
    <property type="entry name" value="THIOREDOXIN_2"/>
    <property type="match status" value="1"/>
</dbReference>
<name>A0A6L2R405_9BACT</name>
<feature type="transmembrane region" description="Helical" evidence="7">
    <location>
        <begin position="251"/>
        <end position="274"/>
    </location>
</feature>
<dbReference type="Gene3D" id="3.40.30.10">
    <property type="entry name" value="Glutaredoxin"/>
    <property type="match status" value="1"/>
</dbReference>
<dbReference type="SUPFAM" id="SSF52833">
    <property type="entry name" value="Thioredoxin-like"/>
    <property type="match status" value="1"/>
</dbReference>
<dbReference type="Proteomes" id="UP000505077">
    <property type="component" value="Unassembled WGS sequence"/>
</dbReference>
<feature type="transmembrane region" description="Helical" evidence="7">
    <location>
        <begin position="450"/>
        <end position="471"/>
    </location>
</feature>
<sequence>MLACFFAAAVCAESVSVSVRFARESAETIAAVSVVIPPGQYAYAYEPGDAGRPALVEFSLDGGVPLPVRYPAGAMRRDFYDSGATVFVYEEEATFFVALSGGATGKPFSAQVRLLLCSKSNCTPVNQTVRGNVPVETAPIAEYPWAGQWEALKASRPAYGADLQDSFVRGSETASTPSLSNLSWETIGLKPRYADRVLEVAGFGKVLLVGILAGLLLNAMPCVLPVLTFKISGLLLLGGGESKKRLRRFRAYNLFFAAGILTLFTVLALALGIADMMWGQLYQNQYILTGVLLIVFLMGLSMLGVFTLPVIDLKLGLRTNNPHLQAYTTGLMSTFLATPCSGPLLGGVLGWAFTQSLPVLVAVFWAVGLGMSLPYLLLCVWPDMVKILPRPGRWMQAGERIIGFFLLGTAVYLLSILPEANHIRIVGALLLLAFCVWFLKWYYGAVASGVWRGAVGLLCAGAVLAVCAWALRPVLPPLQWRAFSQEYFVSQLGKKPLFLEFTAEWCPNCKVLEATVLTGERLRSWQARYGVDFVRVDLTGENAQSLRLLETLGAKSIPLTALFPVGDAAFSPLVLRDVYGAQNLEQWMHEIFGQK</sequence>
<dbReference type="GO" id="GO:0017004">
    <property type="term" value="P:cytochrome complex assembly"/>
    <property type="evidence" value="ECO:0007669"/>
    <property type="project" value="UniProtKB-KW"/>
</dbReference>
<evidence type="ECO:0000256" key="5">
    <source>
        <dbReference type="ARBA" id="ARBA00022989"/>
    </source>
</evidence>
<dbReference type="GO" id="GO:0005886">
    <property type="term" value="C:plasma membrane"/>
    <property type="evidence" value="ECO:0007669"/>
    <property type="project" value="UniProtKB-SubCell"/>
</dbReference>
<feature type="transmembrane region" description="Helical" evidence="7">
    <location>
        <begin position="206"/>
        <end position="239"/>
    </location>
</feature>
<accession>A0A6L2R405</accession>
<keyword evidence="4" id="KW-0201">Cytochrome c-type biogenesis</keyword>
<dbReference type="InterPro" id="IPR036249">
    <property type="entry name" value="Thioredoxin-like_sf"/>
</dbReference>
<organism evidence="9 10">
    <name type="scientific">Candidatus Desulfovibrio kirbyi</name>
    <dbReference type="NCBI Taxonomy" id="2696086"/>
    <lineage>
        <taxon>Bacteria</taxon>
        <taxon>Pseudomonadati</taxon>
        <taxon>Thermodesulfobacteriota</taxon>
        <taxon>Desulfovibrionia</taxon>
        <taxon>Desulfovibrionales</taxon>
        <taxon>Desulfovibrionaceae</taxon>
        <taxon>Desulfovibrio</taxon>
    </lineage>
</organism>
<keyword evidence="5 7" id="KW-1133">Transmembrane helix</keyword>
<keyword evidence="6 7" id="KW-0472">Membrane</keyword>
<evidence type="ECO:0000256" key="6">
    <source>
        <dbReference type="ARBA" id="ARBA00023136"/>
    </source>
</evidence>
<feature type="domain" description="Thioredoxin" evidence="8">
    <location>
        <begin position="464"/>
        <end position="595"/>
    </location>
</feature>
<evidence type="ECO:0000313" key="9">
    <source>
        <dbReference type="EMBL" id="GFH62306.1"/>
    </source>
</evidence>
<comment type="subcellular location">
    <subcellularLocation>
        <location evidence="1">Cell membrane</location>
        <topology evidence="1">Multi-pass membrane protein</topology>
    </subcellularLocation>
</comment>
<comment type="caution">
    <text evidence="9">The sequence shown here is derived from an EMBL/GenBank/DDBJ whole genome shotgun (WGS) entry which is preliminary data.</text>
</comment>
<proteinExistence type="predicted"/>
<dbReference type="InterPro" id="IPR003834">
    <property type="entry name" value="Cyt_c_assmbl_TM_dom"/>
</dbReference>
<evidence type="ECO:0000256" key="2">
    <source>
        <dbReference type="ARBA" id="ARBA00022475"/>
    </source>
</evidence>
<evidence type="ECO:0000256" key="1">
    <source>
        <dbReference type="ARBA" id="ARBA00004651"/>
    </source>
</evidence>
<feature type="transmembrane region" description="Helical" evidence="7">
    <location>
        <begin position="401"/>
        <end position="417"/>
    </location>
</feature>
<keyword evidence="3 7" id="KW-0812">Transmembrane</keyword>
<evidence type="ECO:0000256" key="3">
    <source>
        <dbReference type="ARBA" id="ARBA00022692"/>
    </source>
</evidence>
<dbReference type="AlphaFoldDB" id="A0A6L2R405"/>
<dbReference type="Pfam" id="PF13899">
    <property type="entry name" value="Thioredoxin_7"/>
    <property type="match status" value="1"/>
</dbReference>
<evidence type="ECO:0000256" key="4">
    <source>
        <dbReference type="ARBA" id="ARBA00022748"/>
    </source>
</evidence>
<dbReference type="EMBL" id="BLLL01000001">
    <property type="protein sequence ID" value="GFH62306.1"/>
    <property type="molecule type" value="Genomic_DNA"/>
</dbReference>
<feature type="transmembrane region" description="Helical" evidence="7">
    <location>
        <begin position="359"/>
        <end position="381"/>
    </location>
</feature>
<feature type="transmembrane region" description="Helical" evidence="7">
    <location>
        <begin position="423"/>
        <end position="443"/>
    </location>
</feature>